<keyword evidence="3" id="KW-0732">Signal</keyword>
<dbReference type="Proteomes" id="UP001500466">
    <property type="component" value="Unassembled WGS sequence"/>
</dbReference>
<evidence type="ECO:0000256" key="2">
    <source>
        <dbReference type="SAM" id="Phobius"/>
    </source>
</evidence>
<name>A0ABP9HJU2_9ACTN</name>
<evidence type="ECO:0000256" key="1">
    <source>
        <dbReference type="SAM" id="MobiDB-lite"/>
    </source>
</evidence>
<gene>
    <name evidence="4" type="ORF">GCM10023205_42920</name>
</gene>
<comment type="caution">
    <text evidence="4">The sequence shown here is derived from an EMBL/GenBank/DDBJ whole genome shotgun (WGS) entry which is preliminary data.</text>
</comment>
<keyword evidence="5" id="KW-1185">Reference proteome</keyword>
<dbReference type="RefSeq" id="WP_345677189.1">
    <property type="nucleotide sequence ID" value="NZ_BAABHS010000014.1"/>
</dbReference>
<evidence type="ECO:0000313" key="5">
    <source>
        <dbReference type="Proteomes" id="UP001500466"/>
    </source>
</evidence>
<sequence>MSVRLSVRALLAPVTCAAALLAAGPAAAAATAPAATAPAASATPPAATADRVQTTLRDVVDLQLLQPTCGERGALTAAAVDALHTIGIEAKLTGLPTLDLGPLGWIGFGTQHPGQAVAVELHLLPNGSAPVTLTLGAKPCPTAASATPTARAATSAPATAAPAGKPAAATAAPQAAAGPELAHTGGSGTPTWPYVAVAGALLTAGAVTTGVARRRAGRG</sequence>
<evidence type="ECO:0008006" key="6">
    <source>
        <dbReference type="Google" id="ProtNLM"/>
    </source>
</evidence>
<feature type="region of interest" description="Disordered" evidence="1">
    <location>
        <begin position="144"/>
        <end position="184"/>
    </location>
</feature>
<protein>
    <recommendedName>
        <fullName evidence="6">LPXTG-motif cell wall anchor domain-containing protein</fullName>
    </recommendedName>
</protein>
<keyword evidence="2" id="KW-0812">Transmembrane</keyword>
<feature type="transmembrane region" description="Helical" evidence="2">
    <location>
        <begin position="192"/>
        <end position="212"/>
    </location>
</feature>
<evidence type="ECO:0000256" key="3">
    <source>
        <dbReference type="SAM" id="SignalP"/>
    </source>
</evidence>
<evidence type="ECO:0000313" key="4">
    <source>
        <dbReference type="EMBL" id="GAA4972240.1"/>
    </source>
</evidence>
<feature type="chain" id="PRO_5046064839" description="LPXTG-motif cell wall anchor domain-containing protein" evidence="3">
    <location>
        <begin position="29"/>
        <end position="219"/>
    </location>
</feature>
<feature type="signal peptide" evidence="3">
    <location>
        <begin position="1"/>
        <end position="28"/>
    </location>
</feature>
<dbReference type="InterPro" id="IPR006311">
    <property type="entry name" value="TAT_signal"/>
</dbReference>
<keyword evidence="2" id="KW-0472">Membrane</keyword>
<accession>A0ABP9HJU2</accession>
<dbReference type="PROSITE" id="PS51318">
    <property type="entry name" value="TAT"/>
    <property type="match status" value="1"/>
</dbReference>
<keyword evidence="2" id="KW-1133">Transmembrane helix</keyword>
<dbReference type="EMBL" id="BAABHS010000014">
    <property type="protein sequence ID" value="GAA4972240.1"/>
    <property type="molecule type" value="Genomic_DNA"/>
</dbReference>
<organism evidence="4 5">
    <name type="scientific">Yinghuangia aomiensis</name>
    <dbReference type="NCBI Taxonomy" id="676205"/>
    <lineage>
        <taxon>Bacteria</taxon>
        <taxon>Bacillati</taxon>
        <taxon>Actinomycetota</taxon>
        <taxon>Actinomycetes</taxon>
        <taxon>Kitasatosporales</taxon>
        <taxon>Streptomycetaceae</taxon>
        <taxon>Yinghuangia</taxon>
    </lineage>
</organism>
<feature type="compositionally biased region" description="Low complexity" evidence="1">
    <location>
        <begin position="144"/>
        <end position="179"/>
    </location>
</feature>
<proteinExistence type="predicted"/>
<reference evidence="5" key="1">
    <citation type="journal article" date="2019" name="Int. J. Syst. Evol. Microbiol.">
        <title>The Global Catalogue of Microorganisms (GCM) 10K type strain sequencing project: providing services to taxonomists for standard genome sequencing and annotation.</title>
        <authorList>
            <consortium name="The Broad Institute Genomics Platform"/>
            <consortium name="The Broad Institute Genome Sequencing Center for Infectious Disease"/>
            <person name="Wu L."/>
            <person name="Ma J."/>
        </authorList>
    </citation>
    <scope>NUCLEOTIDE SEQUENCE [LARGE SCALE GENOMIC DNA]</scope>
    <source>
        <strain evidence="5">JCM 17986</strain>
    </source>
</reference>